<protein>
    <submittedName>
        <fullName evidence="3">Uncharacterized protein</fullName>
    </submittedName>
</protein>
<feature type="compositionally biased region" description="Polar residues" evidence="1">
    <location>
        <begin position="50"/>
        <end position="66"/>
    </location>
</feature>
<gene>
    <name evidence="3" type="ORF">TMES_09380</name>
</gene>
<name>A0A1Y2L1X0_9PROT</name>
<reference evidence="3 4" key="1">
    <citation type="submission" date="2014-03" db="EMBL/GenBank/DDBJ databases">
        <title>The draft genome sequence of Thalassospira mesophila JCM 18969.</title>
        <authorList>
            <person name="Lai Q."/>
            <person name="Shao Z."/>
        </authorList>
    </citation>
    <scope>NUCLEOTIDE SEQUENCE [LARGE SCALE GENOMIC DNA]</scope>
    <source>
        <strain evidence="3 4">JCM 18969</strain>
    </source>
</reference>
<keyword evidence="2" id="KW-0812">Transmembrane</keyword>
<proteinExistence type="predicted"/>
<evidence type="ECO:0000313" key="3">
    <source>
        <dbReference type="EMBL" id="OSQ38927.1"/>
    </source>
</evidence>
<evidence type="ECO:0000256" key="1">
    <source>
        <dbReference type="SAM" id="MobiDB-lite"/>
    </source>
</evidence>
<dbReference type="Proteomes" id="UP000193391">
    <property type="component" value="Unassembled WGS sequence"/>
</dbReference>
<dbReference type="OrthoDB" id="7365983at2"/>
<evidence type="ECO:0000256" key="2">
    <source>
        <dbReference type="SAM" id="Phobius"/>
    </source>
</evidence>
<dbReference type="STRING" id="1293891.TMES_09380"/>
<dbReference type="AlphaFoldDB" id="A0A1Y2L1X0"/>
<keyword evidence="2" id="KW-1133">Transmembrane helix</keyword>
<keyword evidence="2" id="KW-0472">Membrane</keyword>
<feature type="region of interest" description="Disordered" evidence="1">
    <location>
        <begin position="34"/>
        <end position="66"/>
    </location>
</feature>
<comment type="caution">
    <text evidence="3">The sequence shown here is derived from an EMBL/GenBank/DDBJ whole genome shotgun (WGS) entry which is preliminary data.</text>
</comment>
<feature type="transmembrane region" description="Helical" evidence="2">
    <location>
        <begin position="6"/>
        <end position="26"/>
    </location>
</feature>
<keyword evidence="4" id="KW-1185">Reference proteome</keyword>
<dbReference type="EMBL" id="JFKA01000003">
    <property type="protein sequence ID" value="OSQ38927.1"/>
    <property type="molecule type" value="Genomic_DNA"/>
</dbReference>
<dbReference type="RefSeq" id="WP_085581787.1">
    <property type="nucleotide sequence ID" value="NZ_JFKA01000003.1"/>
</dbReference>
<accession>A0A1Y2L1X0</accession>
<organism evidence="3 4">
    <name type="scientific">Thalassospira mesophila</name>
    <dbReference type="NCBI Taxonomy" id="1293891"/>
    <lineage>
        <taxon>Bacteria</taxon>
        <taxon>Pseudomonadati</taxon>
        <taxon>Pseudomonadota</taxon>
        <taxon>Alphaproteobacteria</taxon>
        <taxon>Rhodospirillales</taxon>
        <taxon>Thalassospiraceae</taxon>
        <taxon>Thalassospira</taxon>
    </lineage>
</organism>
<sequence length="138" mass="14315">MRVIKILVAVMAVLIVAGIALVAYGLQREKSAKQTSSLTEQTVAPVAAPGNSTGTVPTATTSDKTASQVAKAPSVASTDLEPFGTLNVDLAADETLTDFKIDDNRAFLHLTGPKGARIVVVSLVDKSVLGQIVVMKPN</sequence>
<evidence type="ECO:0000313" key="4">
    <source>
        <dbReference type="Proteomes" id="UP000193391"/>
    </source>
</evidence>